<sequence>MWTNPFSSSKSSSASTDPILVRMRRRLSLPSTPRVRLPSLRQVRRTSQTSEQSGEDCYTEGHSLSQNHDNLNARSFCCSFTEVKRDGTLVHRSITYANKLNSLFDSFERDPLRPEDAEMAKIKWRDTVKRTMQQHAQDMEA</sequence>
<organism evidence="2">
    <name type="scientific">Hemiselmis andersenii</name>
    <name type="common">Cryptophyte alga</name>
    <dbReference type="NCBI Taxonomy" id="464988"/>
    <lineage>
        <taxon>Eukaryota</taxon>
        <taxon>Cryptophyceae</taxon>
        <taxon>Cryptomonadales</taxon>
        <taxon>Hemiselmidaceae</taxon>
        <taxon>Hemiselmis</taxon>
    </lineage>
</organism>
<reference evidence="2" key="1">
    <citation type="submission" date="2021-01" db="EMBL/GenBank/DDBJ databases">
        <authorList>
            <person name="Corre E."/>
            <person name="Pelletier E."/>
            <person name="Niang G."/>
            <person name="Scheremetjew M."/>
            <person name="Finn R."/>
            <person name="Kale V."/>
            <person name="Holt S."/>
            <person name="Cochrane G."/>
            <person name="Meng A."/>
            <person name="Brown T."/>
            <person name="Cohen L."/>
        </authorList>
    </citation>
    <scope>NUCLEOTIDE SEQUENCE</scope>
    <source>
        <strain evidence="2">CCMP441</strain>
    </source>
</reference>
<dbReference type="EMBL" id="HBFK01015517">
    <property type="protein sequence ID" value="CAD8743032.1"/>
    <property type="molecule type" value="Transcribed_RNA"/>
</dbReference>
<feature type="region of interest" description="Disordered" evidence="1">
    <location>
        <begin position="25"/>
        <end position="61"/>
    </location>
</feature>
<proteinExistence type="predicted"/>
<protein>
    <submittedName>
        <fullName evidence="2">Uncharacterized protein</fullName>
    </submittedName>
</protein>
<evidence type="ECO:0000256" key="1">
    <source>
        <dbReference type="SAM" id="MobiDB-lite"/>
    </source>
</evidence>
<name>A0A6U4N5Z8_HEMAN</name>
<dbReference type="AlphaFoldDB" id="A0A6U4N5Z8"/>
<accession>A0A6U4N5Z8</accession>
<evidence type="ECO:0000313" key="2">
    <source>
        <dbReference type="EMBL" id="CAD8743032.1"/>
    </source>
</evidence>
<gene>
    <name evidence="2" type="ORF">HAND1043_LOCUS9526</name>
</gene>